<dbReference type="Proteomes" id="UP001651158">
    <property type="component" value="Unassembled WGS sequence"/>
</dbReference>
<proteinExistence type="predicted"/>
<evidence type="ECO:0000313" key="3">
    <source>
        <dbReference type="Proteomes" id="UP001651158"/>
    </source>
</evidence>
<keyword evidence="3" id="KW-1185">Reference proteome</keyword>
<comment type="caution">
    <text evidence="2">The sequence shown here is derived from an EMBL/GenBank/DDBJ whole genome shotgun (WGS) entry which is preliminary data.</text>
</comment>
<name>A0ABR4Q3D0_9CEST</name>
<feature type="domain" description="DUF5727" evidence="1">
    <location>
        <begin position="10"/>
        <end position="114"/>
    </location>
</feature>
<dbReference type="InterPro" id="IPR043785">
    <property type="entry name" value="DUF5727"/>
</dbReference>
<evidence type="ECO:0000259" key="1">
    <source>
        <dbReference type="Pfam" id="PF18997"/>
    </source>
</evidence>
<protein>
    <recommendedName>
        <fullName evidence="1">DUF5727 domain-containing protein</fullName>
    </recommendedName>
</protein>
<sequence>MRQSCGFEDERIKIDFGIGGKESELKVHLFVNHYLLCCLLSAVSNAADLSHSHLPFATENLTRDAESHLRLFSGKFQRMEAHDVYEWQGVNDRLAVTVDWTQSGESPEFEECQMQKAEWRSKCRAEVRSEAER</sequence>
<organism evidence="2 3">
    <name type="scientific">Taenia crassiceps</name>
    <dbReference type="NCBI Taxonomy" id="6207"/>
    <lineage>
        <taxon>Eukaryota</taxon>
        <taxon>Metazoa</taxon>
        <taxon>Spiralia</taxon>
        <taxon>Lophotrochozoa</taxon>
        <taxon>Platyhelminthes</taxon>
        <taxon>Cestoda</taxon>
        <taxon>Eucestoda</taxon>
        <taxon>Cyclophyllidea</taxon>
        <taxon>Taeniidae</taxon>
        <taxon>Taenia</taxon>
    </lineage>
</organism>
<gene>
    <name evidence="2" type="ORF">TcWFU_009447</name>
</gene>
<dbReference type="EMBL" id="JAKROA010000014">
    <property type="protein sequence ID" value="KAL5104160.1"/>
    <property type="molecule type" value="Genomic_DNA"/>
</dbReference>
<reference evidence="2 3" key="1">
    <citation type="journal article" date="2022" name="Front. Cell. Infect. Microbiol.">
        <title>The Genomes of Two Strains of Taenia crassiceps the Animal Model for the Study of Human Cysticercosis.</title>
        <authorList>
            <person name="Bobes R.J."/>
            <person name="Estrada K."/>
            <person name="Rios-Valencia D.G."/>
            <person name="Calderon-Gallegos A."/>
            <person name="de la Torre P."/>
            <person name="Carrero J.C."/>
            <person name="Sanchez-Flores A."/>
            <person name="Laclette J.P."/>
        </authorList>
    </citation>
    <scope>NUCLEOTIDE SEQUENCE [LARGE SCALE GENOMIC DNA]</scope>
    <source>
        <strain evidence="2">WFUcys</strain>
    </source>
</reference>
<dbReference type="Pfam" id="PF18997">
    <property type="entry name" value="DUF5727"/>
    <property type="match status" value="1"/>
</dbReference>
<evidence type="ECO:0000313" key="2">
    <source>
        <dbReference type="EMBL" id="KAL5104160.1"/>
    </source>
</evidence>
<accession>A0ABR4Q3D0</accession>